<protein>
    <recommendedName>
        <fullName evidence="3">Sulfotransferase domain-containing protein</fullName>
    </recommendedName>
</protein>
<dbReference type="Gene3D" id="3.40.50.300">
    <property type="entry name" value="P-loop containing nucleotide triphosphate hydrolases"/>
    <property type="match status" value="1"/>
</dbReference>
<organism evidence="1 2">
    <name type="scientific">Alteromonas marina</name>
    <dbReference type="NCBI Taxonomy" id="203795"/>
    <lineage>
        <taxon>Bacteria</taxon>
        <taxon>Pseudomonadati</taxon>
        <taxon>Pseudomonadota</taxon>
        <taxon>Gammaproteobacteria</taxon>
        <taxon>Alteromonadales</taxon>
        <taxon>Alteromonadaceae</taxon>
        <taxon>Alteromonas/Salinimonas group</taxon>
        <taxon>Alteromonas</taxon>
    </lineage>
</organism>
<evidence type="ECO:0008006" key="3">
    <source>
        <dbReference type="Google" id="ProtNLM"/>
    </source>
</evidence>
<dbReference type="AlphaFoldDB" id="A0A0B3XJN5"/>
<dbReference type="InterPro" id="IPR005331">
    <property type="entry name" value="Sulfotransferase"/>
</dbReference>
<accession>A0A0B3XJN5</accession>
<dbReference type="RefSeq" id="WP_039223776.1">
    <property type="nucleotide sequence ID" value="NZ_JWLW01000067.1"/>
</dbReference>
<reference evidence="1 2" key="1">
    <citation type="submission" date="2014-12" db="EMBL/GenBank/DDBJ databases">
        <title>Genome sequencing of Alteromonas marina AD001.</title>
        <authorList>
            <person name="Adrian T.G.S."/>
            <person name="Chan K.G."/>
        </authorList>
    </citation>
    <scope>NUCLEOTIDE SEQUENCE [LARGE SCALE GENOMIC DNA]</scope>
    <source>
        <strain evidence="1 2">AD001</strain>
    </source>
</reference>
<comment type="caution">
    <text evidence="1">The sequence shown here is derived from an EMBL/GenBank/DDBJ whole genome shotgun (WGS) entry which is preliminary data.</text>
</comment>
<dbReference type="Proteomes" id="UP000031197">
    <property type="component" value="Unassembled WGS sequence"/>
</dbReference>
<evidence type="ECO:0000313" key="1">
    <source>
        <dbReference type="EMBL" id="KHT44122.1"/>
    </source>
</evidence>
<keyword evidence="2" id="KW-1185">Reference proteome</keyword>
<dbReference type="InterPro" id="IPR027417">
    <property type="entry name" value="P-loop_NTPase"/>
</dbReference>
<gene>
    <name evidence="1" type="ORF">RJ41_17955</name>
</gene>
<evidence type="ECO:0000313" key="2">
    <source>
        <dbReference type="Proteomes" id="UP000031197"/>
    </source>
</evidence>
<dbReference type="GO" id="GO:0008146">
    <property type="term" value="F:sulfotransferase activity"/>
    <property type="evidence" value="ECO:0007669"/>
    <property type="project" value="InterPro"/>
</dbReference>
<dbReference type="Pfam" id="PF03567">
    <property type="entry name" value="Sulfotransfer_2"/>
    <property type="match status" value="1"/>
</dbReference>
<proteinExistence type="predicted"/>
<dbReference type="OrthoDB" id="288532at2"/>
<sequence length="237" mass="27318">MLVKKIWRTLPLRYRGKILGKVKSTSLGQRALRLAGSGVYSKEVLDSGLVFIHVPKVAGTSVVKGLYGIDGIGHFTAEEVCKGLGRRRKEIELIALTRCPWERAISIYEFVKGGGTDKVPFINSAGFKIPNTFQEFAQNFLKEYTEDQLSDVFKTQCNFICDSRNQLIVDKIFKLTELDKMKVYAEQKLQEDINIPFSNKTVRRKKMWDYYNDEKTIVGIENFYSRDIKKFGYERPF</sequence>
<dbReference type="GO" id="GO:0016020">
    <property type="term" value="C:membrane"/>
    <property type="evidence" value="ECO:0007669"/>
    <property type="project" value="InterPro"/>
</dbReference>
<dbReference type="EMBL" id="JWLW01000067">
    <property type="protein sequence ID" value="KHT44122.1"/>
    <property type="molecule type" value="Genomic_DNA"/>
</dbReference>
<name>A0A0B3XJN5_9ALTE</name>